<reference evidence="2 3" key="1">
    <citation type="submission" date="2020-08" db="EMBL/GenBank/DDBJ databases">
        <title>Genome public.</title>
        <authorList>
            <person name="Liu C."/>
            <person name="Sun Q."/>
        </authorList>
    </citation>
    <scope>NUCLEOTIDE SEQUENCE [LARGE SCALE GENOMIC DNA]</scope>
    <source>
        <strain evidence="2 3">NSJ-37</strain>
    </source>
</reference>
<dbReference type="RefSeq" id="WP_022463482.1">
    <property type="nucleotide sequence ID" value="NZ_JACRSX010000001.1"/>
</dbReference>
<proteinExistence type="predicted"/>
<keyword evidence="1" id="KW-0472">Membrane</keyword>
<dbReference type="EMBL" id="JACRSX010000001">
    <property type="protein sequence ID" value="MBC8561294.1"/>
    <property type="molecule type" value="Genomic_DNA"/>
</dbReference>
<comment type="caution">
    <text evidence="2">The sequence shown here is derived from an EMBL/GenBank/DDBJ whole genome shotgun (WGS) entry which is preliminary data.</text>
</comment>
<dbReference type="Proteomes" id="UP000606193">
    <property type="component" value="Unassembled WGS sequence"/>
</dbReference>
<feature type="transmembrane region" description="Helical" evidence="1">
    <location>
        <begin position="84"/>
        <end position="101"/>
    </location>
</feature>
<keyword evidence="1" id="KW-0812">Transmembrane</keyword>
<protein>
    <submittedName>
        <fullName evidence="2">Uncharacterized protein</fullName>
    </submittedName>
</protein>
<keyword evidence="3" id="KW-1185">Reference proteome</keyword>
<evidence type="ECO:0000313" key="2">
    <source>
        <dbReference type="EMBL" id="MBC8561294.1"/>
    </source>
</evidence>
<feature type="transmembrane region" description="Helical" evidence="1">
    <location>
        <begin position="107"/>
        <end position="124"/>
    </location>
</feature>
<accession>A0ABR7MYG4</accession>
<sequence length="153" mass="18014">MNVFRKRLRAEFGKKVYRHFVSLCKEELDQKKNKVPEEQIKANEKVVYSEMCEQLQSLTKEEIEKKKERLAGTLMDAFRIARQFSFVFVFYVIASLILAVMGLDARVTNVSLVLMGICFLYKVYEFICNRFCFVDAYLMMLYKTALEQDNPSD</sequence>
<organism evidence="2 3">
    <name type="scientific">Jutongia huaianensis</name>
    <dbReference type="NCBI Taxonomy" id="2763668"/>
    <lineage>
        <taxon>Bacteria</taxon>
        <taxon>Bacillati</taxon>
        <taxon>Bacillota</taxon>
        <taxon>Clostridia</taxon>
        <taxon>Lachnospirales</taxon>
        <taxon>Lachnospiraceae</taxon>
        <taxon>Jutongia</taxon>
    </lineage>
</organism>
<evidence type="ECO:0000313" key="3">
    <source>
        <dbReference type="Proteomes" id="UP000606193"/>
    </source>
</evidence>
<gene>
    <name evidence="2" type="ORF">H8704_01370</name>
</gene>
<evidence type="ECO:0000256" key="1">
    <source>
        <dbReference type="SAM" id="Phobius"/>
    </source>
</evidence>
<keyword evidence="1" id="KW-1133">Transmembrane helix</keyword>
<name>A0ABR7MYG4_9FIRM</name>